<comment type="caution">
    <text evidence="1">The sequence shown here is derived from an EMBL/GenBank/DDBJ whole genome shotgun (WGS) entry which is preliminary data.</text>
</comment>
<protein>
    <submittedName>
        <fullName evidence="1">Uncharacterized protein</fullName>
    </submittedName>
</protein>
<dbReference type="AlphaFoldDB" id="A0A2T8HYK0"/>
<dbReference type="OrthoDB" id="7875314at2"/>
<sequence length="62" mass="7245">MILRAVILFLLFMLVMAMLQKAFRPKGKAKPKALDRLRCPTCKRVNFSNTPARCDRADCRYR</sequence>
<evidence type="ECO:0000313" key="1">
    <source>
        <dbReference type="EMBL" id="PVH30479.1"/>
    </source>
</evidence>
<gene>
    <name evidence="1" type="ORF">DDE20_02765</name>
</gene>
<dbReference type="EMBL" id="QDKM01000001">
    <property type="protein sequence ID" value="PVH30479.1"/>
    <property type="molecule type" value="Genomic_DNA"/>
</dbReference>
<evidence type="ECO:0000313" key="2">
    <source>
        <dbReference type="Proteomes" id="UP000245911"/>
    </source>
</evidence>
<dbReference type="Proteomes" id="UP000245911">
    <property type="component" value="Unassembled WGS sequence"/>
</dbReference>
<accession>A0A2T8HYK0</accession>
<organism evidence="1 2">
    <name type="scientific">Pararhodobacter oceanensis</name>
    <dbReference type="NCBI Taxonomy" id="2172121"/>
    <lineage>
        <taxon>Bacteria</taxon>
        <taxon>Pseudomonadati</taxon>
        <taxon>Pseudomonadota</taxon>
        <taxon>Alphaproteobacteria</taxon>
        <taxon>Rhodobacterales</taxon>
        <taxon>Paracoccaceae</taxon>
        <taxon>Pararhodobacter</taxon>
    </lineage>
</organism>
<name>A0A2T8HYK0_9RHOB</name>
<keyword evidence="2" id="KW-1185">Reference proteome</keyword>
<proteinExistence type="predicted"/>
<dbReference type="RefSeq" id="WP_116556896.1">
    <property type="nucleotide sequence ID" value="NZ_QDKM01000001.1"/>
</dbReference>
<reference evidence="1 2" key="1">
    <citation type="submission" date="2018-04" db="EMBL/GenBank/DDBJ databases">
        <title>Pararhodobacter oceanense sp. nov., isolated from marine intertidal sediment.</title>
        <authorList>
            <person name="Wang X.-L."/>
            <person name="Du Z.-J."/>
        </authorList>
    </citation>
    <scope>NUCLEOTIDE SEQUENCE [LARGE SCALE GENOMIC DNA]</scope>
    <source>
        <strain evidence="1 2">AM505</strain>
    </source>
</reference>